<evidence type="ECO:0000313" key="1">
    <source>
        <dbReference type="EMBL" id="QED27272.1"/>
    </source>
</evidence>
<sequence length="76" mass="8874">MDHPTDLAIRPDDDVYADELAEIRESISETRTRISRRLESIQEEVEEKLDWKAWVKENPWKATGIAFSLGLYLGIR</sequence>
<dbReference type="KEGG" id="bbae:FRD01_08455"/>
<accession>A0A5B8XN54</accession>
<dbReference type="AlphaFoldDB" id="A0A5B8XN54"/>
<proteinExistence type="predicted"/>
<dbReference type="EMBL" id="CP042467">
    <property type="protein sequence ID" value="QED27272.1"/>
    <property type="molecule type" value="Genomic_DNA"/>
</dbReference>
<dbReference type="OrthoDB" id="5520974at2"/>
<evidence type="ECO:0008006" key="3">
    <source>
        <dbReference type="Google" id="ProtNLM"/>
    </source>
</evidence>
<organism evidence="1 2">
    <name type="scientific">Microvenator marinus</name>
    <dbReference type="NCBI Taxonomy" id="2600177"/>
    <lineage>
        <taxon>Bacteria</taxon>
        <taxon>Deltaproteobacteria</taxon>
        <taxon>Bradymonadales</taxon>
        <taxon>Microvenatoraceae</taxon>
        <taxon>Microvenator</taxon>
    </lineage>
</organism>
<gene>
    <name evidence="1" type="ORF">FRD01_08455</name>
</gene>
<name>A0A5B8XN54_9DELT</name>
<dbReference type="RefSeq" id="WP_146958957.1">
    <property type="nucleotide sequence ID" value="NZ_CP042467.1"/>
</dbReference>
<protein>
    <recommendedName>
        <fullName evidence="3">DUF3618 domain-containing protein</fullName>
    </recommendedName>
</protein>
<evidence type="ECO:0000313" key="2">
    <source>
        <dbReference type="Proteomes" id="UP000321595"/>
    </source>
</evidence>
<dbReference type="Proteomes" id="UP000321595">
    <property type="component" value="Chromosome"/>
</dbReference>
<keyword evidence="2" id="KW-1185">Reference proteome</keyword>
<reference evidence="1 2" key="1">
    <citation type="submission" date="2019-08" db="EMBL/GenBank/DDBJ databases">
        <authorList>
            <person name="Liang Q."/>
        </authorList>
    </citation>
    <scope>NUCLEOTIDE SEQUENCE [LARGE SCALE GENOMIC DNA]</scope>
    <source>
        <strain evidence="1 2">V1718</strain>
    </source>
</reference>